<dbReference type="RefSeq" id="XP_033769310.1">
    <property type="nucleotide sequence ID" value="XM_033913419.1"/>
</dbReference>
<dbReference type="AlphaFoldDB" id="A0A8B8UZX2"/>
<reference evidence="5" key="4">
    <citation type="submission" date="2025-08" db="UniProtKB">
        <authorList>
            <consortium name="RefSeq"/>
        </authorList>
    </citation>
    <scope>IDENTIFICATION</scope>
    <source>
        <strain evidence="5">CBS432</strain>
    </source>
</reference>
<dbReference type="VEuPathDB" id="FungiDB:SPAR_O03060"/>
<dbReference type="GO" id="GO:0005634">
    <property type="term" value="C:nucleus"/>
    <property type="evidence" value="ECO:0007669"/>
    <property type="project" value="UniProtKB-SubCell"/>
</dbReference>
<protein>
    <submittedName>
        <fullName evidence="5">Cleavage polyadenylation factor subunit SYC1</fullName>
    </submittedName>
</protein>
<reference evidence="5" key="3">
    <citation type="submission" date="2025-07" db="EMBL/GenBank/DDBJ databases">
        <authorList>
            <consortium name="NCBI Genome Project"/>
        </authorList>
    </citation>
    <scope>NUCLEOTIDE SEQUENCE</scope>
    <source>
        <strain evidence="5">CBS432</strain>
    </source>
</reference>
<gene>
    <name evidence="5" type="primary">SYC1</name>
    <name evidence="5" type="ORF">SPAR_O03060</name>
</gene>
<evidence type="ECO:0000313" key="5">
    <source>
        <dbReference type="RefSeq" id="XP_033769310.1"/>
    </source>
</evidence>
<dbReference type="SMART" id="SM01098">
    <property type="entry name" value="CPSF73-100_C"/>
    <property type="match status" value="1"/>
</dbReference>
<evidence type="ECO:0000256" key="3">
    <source>
        <dbReference type="ARBA" id="ARBA00023242"/>
    </source>
</evidence>
<sequence>MDLHKERTQQRINLDSSEGDKTNDLYLHIVQMFGCIEKTTVENATELLILGDVEVKISSGSVLIEWTENSMISETIADSIVIMVLGLHASKKNVLSESRLKERNHNAWKIQELQNLFQEQFGDSFSVDEGMEKKEDVKNGSVTIGKSKATIDFSTMKLIDCNSNPLKGRVESILSIGQKLTTPLC</sequence>
<dbReference type="GeneID" id="54633735"/>
<dbReference type="InterPro" id="IPR021718">
    <property type="entry name" value="CPSF73-100_C"/>
</dbReference>
<feature type="domain" description="Pre-mRNA 3'-end-processing endonuclease polyadenylation factor C-term" evidence="4">
    <location>
        <begin position="8"/>
        <end position="184"/>
    </location>
</feature>
<dbReference type="KEGG" id="spao:SPAR_O03060"/>
<name>A0A8B8UZX2_SACPA</name>
<dbReference type="OrthoDB" id="4070302at2759"/>
<dbReference type="Pfam" id="PF11718">
    <property type="entry name" value="CPSF73-100_C"/>
    <property type="match status" value="1"/>
</dbReference>
<accession>A0A8B8UZX2</accession>
<keyword evidence="2" id="KW-0507">mRNA processing</keyword>
<comment type="subcellular location">
    <subcellularLocation>
        <location evidence="1">Nucleus</location>
    </subcellularLocation>
</comment>
<organism evidence="5">
    <name type="scientific">Saccharomyces paradoxus</name>
    <name type="common">Yeast</name>
    <name type="synonym">Saccharomyces douglasii</name>
    <dbReference type="NCBI Taxonomy" id="27291"/>
    <lineage>
        <taxon>Eukaryota</taxon>
        <taxon>Fungi</taxon>
        <taxon>Dikarya</taxon>
        <taxon>Ascomycota</taxon>
        <taxon>Saccharomycotina</taxon>
        <taxon>Saccharomycetes</taxon>
        <taxon>Saccharomycetales</taxon>
        <taxon>Saccharomycetaceae</taxon>
        <taxon>Saccharomyces</taxon>
    </lineage>
</organism>
<reference evidence="5" key="1">
    <citation type="journal article" date="2017" name="Nat. Genet.">
        <title>Contrasting evolutionary genome dynamics between domesticated and wild yeasts.</title>
        <authorList>
            <person name="Yue J.X."/>
            <person name="Li J."/>
            <person name="Aigrain L."/>
            <person name="Hallin J."/>
            <person name="Persson K."/>
            <person name="Oliver K."/>
            <person name="Bergstrom A."/>
            <person name="Coupland P."/>
            <person name="Warringer J."/>
            <person name="Lagomarsino M.C."/>
            <person name="Fischer G."/>
            <person name="Durbin R."/>
            <person name="Liti G."/>
        </authorList>
    </citation>
    <scope>NUCLEOTIDE SEQUENCE</scope>
    <source>
        <strain evidence="5">CBS432</strain>
    </source>
</reference>
<dbReference type="GO" id="GO:0006397">
    <property type="term" value="P:mRNA processing"/>
    <property type="evidence" value="ECO:0007669"/>
    <property type="project" value="UniProtKB-KW"/>
</dbReference>
<keyword evidence="3" id="KW-0539">Nucleus</keyword>
<evidence type="ECO:0000256" key="1">
    <source>
        <dbReference type="ARBA" id="ARBA00004123"/>
    </source>
</evidence>
<evidence type="ECO:0000256" key="2">
    <source>
        <dbReference type="ARBA" id="ARBA00022664"/>
    </source>
</evidence>
<reference evidence="5" key="2">
    <citation type="submission" date="2020-01" db="EMBL/GenBank/DDBJ databases">
        <title>Population-level Yeast Reference Genomes.</title>
        <authorList>
            <person name="Yue J.-X."/>
        </authorList>
    </citation>
    <scope>NUCLEOTIDE SEQUENCE</scope>
    <source>
        <strain evidence="5">CBS432</strain>
    </source>
</reference>
<proteinExistence type="predicted"/>
<evidence type="ECO:0000259" key="4">
    <source>
        <dbReference type="SMART" id="SM01098"/>
    </source>
</evidence>